<evidence type="ECO:0000256" key="1">
    <source>
        <dbReference type="SAM" id="Phobius"/>
    </source>
</evidence>
<evidence type="ECO:0000313" key="3">
    <source>
        <dbReference type="Proteomes" id="UP000604730"/>
    </source>
</evidence>
<feature type="transmembrane region" description="Helical" evidence="1">
    <location>
        <begin position="211"/>
        <end position="232"/>
    </location>
</feature>
<proteinExistence type="predicted"/>
<feature type="transmembrane region" description="Helical" evidence="1">
    <location>
        <begin position="148"/>
        <end position="165"/>
    </location>
</feature>
<dbReference type="RefSeq" id="WP_208429613.1">
    <property type="nucleotide sequence ID" value="NZ_JAEPRJ010000001.1"/>
</dbReference>
<keyword evidence="1" id="KW-0472">Membrane</keyword>
<feature type="transmembrane region" description="Helical" evidence="1">
    <location>
        <begin position="103"/>
        <end position="128"/>
    </location>
</feature>
<feature type="transmembrane region" description="Helical" evidence="1">
    <location>
        <begin position="17"/>
        <end position="36"/>
    </location>
</feature>
<gene>
    <name evidence="2" type="ORF">JJN12_10380</name>
</gene>
<keyword evidence="1" id="KW-0812">Transmembrane</keyword>
<evidence type="ECO:0000313" key="2">
    <source>
        <dbReference type="EMBL" id="MBK5898178.1"/>
    </source>
</evidence>
<protein>
    <recommendedName>
        <fullName evidence="4">ABC transporter permease subunit</fullName>
    </recommendedName>
</protein>
<accession>A0ABS1J3T0</accession>
<organism evidence="2 3">
    <name type="scientific">Catonella massiliensis</name>
    <dbReference type="NCBI Taxonomy" id="2799636"/>
    <lineage>
        <taxon>Bacteria</taxon>
        <taxon>Bacillati</taxon>
        <taxon>Bacillota</taxon>
        <taxon>Clostridia</taxon>
        <taxon>Lachnospirales</taxon>
        <taxon>Lachnospiraceae</taxon>
        <taxon>Catonella</taxon>
    </lineage>
</organism>
<name>A0ABS1J3T0_9FIRM</name>
<feature type="transmembrane region" description="Helical" evidence="1">
    <location>
        <begin position="172"/>
        <end position="191"/>
    </location>
</feature>
<dbReference type="EMBL" id="JAEPRJ010000001">
    <property type="protein sequence ID" value="MBK5898178.1"/>
    <property type="molecule type" value="Genomic_DNA"/>
</dbReference>
<feature type="transmembrane region" description="Helical" evidence="1">
    <location>
        <begin position="56"/>
        <end position="75"/>
    </location>
</feature>
<reference evidence="2 3" key="1">
    <citation type="submission" date="2021-01" db="EMBL/GenBank/DDBJ databases">
        <title>Isolation and description of Catonella massiliensis sp. nov., a novel Catonella species, isolated from a stable periodontitis subject.</title>
        <authorList>
            <person name="Antezack A."/>
            <person name="Boxberger M."/>
            <person name="La Scola B."/>
            <person name="Monnet-Corti V."/>
        </authorList>
    </citation>
    <scope>NUCLEOTIDE SEQUENCE [LARGE SCALE GENOMIC DNA]</scope>
    <source>
        <strain evidence="2 3">Marseille-Q4567</strain>
    </source>
</reference>
<keyword evidence="1" id="KW-1133">Transmembrane helix</keyword>
<comment type="caution">
    <text evidence="2">The sequence shown here is derived from an EMBL/GenBank/DDBJ whole genome shotgun (WGS) entry which is preliminary data.</text>
</comment>
<evidence type="ECO:0008006" key="4">
    <source>
        <dbReference type="Google" id="ProtNLM"/>
    </source>
</evidence>
<dbReference type="Proteomes" id="UP000604730">
    <property type="component" value="Unassembled WGS sequence"/>
</dbReference>
<keyword evidence="3" id="KW-1185">Reference proteome</keyword>
<sequence>MINLVANENKKIFKSKLIPGFLLSGALLIWLNIIMYDPKLCDWKSDSLCTFPKSLVEIYIQILMFYIPIFAGFLMTKDLVDGTLKLSLIREPSRIKNLISKQLSFIIFLAIETLAFILMCYIFAFVYYKNMTGLQLVQVNILTDISSTLILYGMTILPSITYGLFTMLIGIIFKNAVIANLVSVTGLIFLFNTEIGMKFTMIESITKSESIGLSLISLFLSLMLVVINNIYLEKQDIIY</sequence>